<keyword evidence="4" id="KW-0255">Endonuclease</keyword>
<organism evidence="8 9">
    <name type="scientific">Willisornis vidua</name>
    <name type="common">Xingu scale-backed antbird</name>
    <dbReference type="NCBI Taxonomy" id="1566151"/>
    <lineage>
        <taxon>Eukaryota</taxon>
        <taxon>Metazoa</taxon>
        <taxon>Chordata</taxon>
        <taxon>Craniata</taxon>
        <taxon>Vertebrata</taxon>
        <taxon>Euteleostomi</taxon>
        <taxon>Archelosauria</taxon>
        <taxon>Archosauria</taxon>
        <taxon>Dinosauria</taxon>
        <taxon>Saurischia</taxon>
        <taxon>Theropoda</taxon>
        <taxon>Coelurosauria</taxon>
        <taxon>Aves</taxon>
        <taxon>Neognathae</taxon>
        <taxon>Neoaves</taxon>
        <taxon>Telluraves</taxon>
        <taxon>Australaves</taxon>
        <taxon>Passeriformes</taxon>
        <taxon>Thamnophilidae</taxon>
        <taxon>Willisornis</taxon>
    </lineage>
</organism>
<feature type="domain" description="RNase H type-1" evidence="7">
    <location>
        <begin position="20"/>
        <end position="166"/>
    </location>
</feature>
<dbReference type="PANTHER" id="PTHR41694:SF5">
    <property type="entry name" value="RIBONUCLEASE H"/>
    <property type="match status" value="1"/>
</dbReference>
<keyword evidence="9" id="KW-1185">Reference proteome</keyword>
<evidence type="ECO:0000256" key="4">
    <source>
        <dbReference type="ARBA" id="ARBA00022759"/>
    </source>
</evidence>
<dbReference type="InterPro" id="IPR012337">
    <property type="entry name" value="RNaseH-like_sf"/>
</dbReference>
<dbReference type="InterPro" id="IPR002156">
    <property type="entry name" value="RNaseH_domain"/>
</dbReference>
<dbReference type="CDD" id="cd09273">
    <property type="entry name" value="RNase_HI_RT_Bel"/>
    <property type="match status" value="1"/>
</dbReference>
<sequence>MQTIKETFSSRPDLKDKPLENPDWELYTDRSSFIRDGKRVTGYAVTTADKVIEAKALPSNVSLQRAELIALTRALELSEGCKVNIWMDSKYVFSVVQAHAAIWKERGLLTAQGSVIKHAEQILALLQSIWKPTEVAIMHCKAHQKGKTTPELGNHFADRTAKGVAEKGILAVIPQKEVDLSGFTLNYSREDHQLIESLKAEIKESGWTVTPLGQVVVPSQVLHEIALREHETTH</sequence>
<evidence type="ECO:0000256" key="3">
    <source>
        <dbReference type="ARBA" id="ARBA00022722"/>
    </source>
</evidence>
<dbReference type="InterPro" id="IPR036397">
    <property type="entry name" value="RNaseH_sf"/>
</dbReference>
<keyword evidence="1" id="KW-0808">Transferase</keyword>
<dbReference type="SUPFAM" id="SSF53098">
    <property type="entry name" value="Ribonuclease H-like"/>
    <property type="match status" value="1"/>
</dbReference>
<protein>
    <recommendedName>
        <fullName evidence="7">RNase H type-1 domain-containing protein</fullName>
    </recommendedName>
</protein>
<dbReference type="Proteomes" id="UP001145742">
    <property type="component" value="Unassembled WGS sequence"/>
</dbReference>
<proteinExistence type="predicted"/>
<dbReference type="Gene3D" id="3.30.420.10">
    <property type="entry name" value="Ribonuclease H-like superfamily/Ribonuclease H"/>
    <property type="match status" value="1"/>
</dbReference>
<keyword evidence="5" id="KW-0378">Hydrolase</keyword>
<keyword evidence="6" id="KW-0695">RNA-directed DNA polymerase</keyword>
<comment type="caution">
    <text evidence="8">The sequence shown here is derived from an EMBL/GenBank/DDBJ whole genome shotgun (WGS) entry which is preliminary data.</text>
</comment>
<evidence type="ECO:0000256" key="1">
    <source>
        <dbReference type="ARBA" id="ARBA00022679"/>
    </source>
</evidence>
<evidence type="ECO:0000259" key="7">
    <source>
        <dbReference type="PROSITE" id="PS50879"/>
    </source>
</evidence>
<gene>
    <name evidence="8" type="ORF">WISP_17383</name>
</gene>
<name>A0ABQ9DV84_9PASS</name>
<dbReference type="EMBL" id="WHWB01032255">
    <property type="protein sequence ID" value="KAJ7426287.1"/>
    <property type="molecule type" value="Genomic_DNA"/>
</dbReference>
<evidence type="ECO:0000256" key="5">
    <source>
        <dbReference type="ARBA" id="ARBA00022801"/>
    </source>
</evidence>
<keyword evidence="2" id="KW-0548">Nucleotidyltransferase</keyword>
<keyword evidence="3" id="KW-0540">Nuclease</keyword>
<reference evidence="8" key="1">
    <citation type="submission" date="2019-10" db="EMBL/GenBank/DDBJ databases">
        <authorList>
            <person name="Soares A.E.R."/>
            <person name="Aleixo A."/>
            <person name="Schneider P."/>
            <person name="Miyaki C.Y."/>
            <person name="Schneider M.P."/>
            <person name="Mello C."/>
            <person name="Vasconcelos A.T.R."/>
        </authorList>
    </citation>
    <scope>NUCLEOTIDE SEQUENCE</scope>
    <source>
        <tissue evidence="8">Muscle</tissue>
    </source>
</reference>
<evidence type="ECO:0000313" key="9">
    <source>
        <dbReference type="Proteomes" id="UP001145742"/>
    </source>
</evidence>
<evidence type="ECO:0000256" key="2">
    <source>
        <dbReference type="ARBA" id="ARBA00022695"/>
    </source>
</evidence>
<dbReference type="PANTHER" id="PTHR41694">
    <property type="entry name" value="ENDOGENOUS RETROVIRUS GROUP K MEMBER POL PROTEIN"/>
    <property type="match status" value="1"/>
</dbReference>
<accession>A0ABQ9DV84</accession>
<evidence type="ECO:0000256" key="6">
    <source>
        <dbReference type="ARBA" id="ARBA00022918"/>
    </source>
</evidence>
<evidence type="ECO:0000313" key="8">
    <source>
        <dbReference type="EMBL" id="KAJ7426287.1"/>
    </source>
</evidence>
<dbReference type="PROSITE" id="PS50879">
    <property type="entry name" value="RNASE_H_1"/>
    <property type="match status" value="1"/>
</dbReference>
<dbReference type="Gene3D" id="1.10.340.70">
    <property type="match status" value="1"/>
</dbReference>
<dbReference type="Pfam" id="PF00075">
    <property type="entry name" value="RNase_H"/>
    <property type="match status" value="1"/>
</dbReference>